<dbReference type="GO" id="GO:0046872">
    <property type="term" value="F:metal ion binding"/>
    <property type="evidence" value="ECO:0007669"/>
    <property type="project" value="UniProtKB-KW"/>
</dbReference>
<keyword evidence="6" id="KW-1185">Reference proteome</keyword>
<dbReference type="PROSITE" id="PS01137">
    <property type="entry name" value="TATD_1"/>
    <property type="match status" value="1"/>
</dbReference>
<dbReference type="Proteomes" id="UP000743107">
    <property type="component" value="Unassembled WGS sequence"/>
</dbReference>
<dbReference type="InterPro" id="IPR001130">
    <property type="entry name" value="TatD-like"/>
</dbReference>
<evidence type="ECO:0000256" key="1">
    <source>
        <dbReference type="ARBA" id="ARBA00022723"/>
    </source>
</evidence>
<keyword evidence="4" id="KW-0540">Nuclease</keyword>
<dbReference type="PIRSF" id="PIRSF005902">
    <property type="entry name" value="DNase_TatD"/>
    <property type="match status" value="1"/>
</dbReference>
<reference evidence="6" key="3">
    <citation type="submission" date="2020-03" db="EMBL/GenBank/DDBJ databases">
        <title>SpeciesPrimer: A bioinformatics pipeline dedicated to the design of qPCR primers for the quantification of bacterial species.</title>
        <authorList>
            <person name="Dreier M."/>
            <person name="Berthoud H."/>
            <person name="Shani N."/>
            <person name="Wechsler D."/>
            <person name="Junier P."/>
        </authorList>
    </citation>
    <scope>NUCLEOTIDE SEQUENCE [LARGE SCALE GENOMIC DNA]</scope>
    <source>
        <strain evidence="6">FAM13073</strain>
    </source>
</reference>
<dbReference type="AlphaFoldDB" id="A0A512K8I6"/>
<dbReference type="Gene3D" id="3.20.20.140">
    <property type="entry name" value="Metal-dependent hydrolases"/>
    <property type="match status" value="1"/>
</dbReference>
<feature type="binding site" evidence="3">
    <location>
        <position position="9"/>
    </location>
    <ligand>
        <name>a divalent metal cation</name>
        <dbReference type="ChEBI" id="CHEBI:60240"/>
        <label>1</label>
    </ligand>
</feature>
<feature type="binding site" evidence="3">
    <location>
        <position position="93"/>
    </location>
    <ligand>
        <name>a divalent metal cation</name>
        <dbReference type="ChEBI" id="CHEBI:60240"/>
        <label>1</label>
    </ligand>
</feature>
<evidence type="ECO:0000313" key="7">
    <source>
        <dbReference type="Proteomes" id="UP000743107"/>
    </source>
</evidence>
<keyword evidence="2 5" id="KW-0378">Hydrolase</keyword>
<dbReference type="InterPro" id="IPR032466">
    <property type="entry name" value="Metal_Hydrolase"/>
</dbReference>
<feature type="binding site" evidence="3">
    <location>
        <position position="154"/>
    </location>
    <ligand>
        <name>a divalent metal cation</name>
        <dbReference type="ChEBI" id="CHEBI:60240"/>
        <label>2</label>
    </ligand>
</feature>
<evidence type="ECO:0000256" key="3">
    <source>
        <dbReference type="PIRSR" id="PIRSR005902-1"/>
    </source>
</evidence>
<reference evidence="4" key="2">
    <citation type="submission" date="2019-12" db="EMBL/GenBank/DDBJ databases">
        <title>SpeciesPrimer: A bioinformatics pipeline dedicated to the design of qPCR primers for the quantification of bacterial species.</title>
        <authorList>
            <person name="Dreier M."/>
            <person name="Berthoud H."/>
            <person name="Shani N."/>
            <person name="Wechsler D."/>
            <person name="Junier P."/>
        </authorList>
    </citation>
    <scope>NUCLEOTIDE SEQUENCE</scope>
    <source>
        <strain evidence="4">FAM13073</strain>
    </source>
</reference>
<dbReference type="PANTHER" id="PTHR46124:SF2">
    <property type="entry name" value="D-AMINOACYL-TRNA DEACYLASE"/>
    <property type="match status" value="1"/>
</dbReference>
<dbReference type="GO" id="GO:0005829">
    <property type="term" value="C:cytosol"/>
    <property type="evidence" value="ECO:0007669"/>
    <property type="project" value="TreeGrafter"/>
</dbReference>
<dbReference type="InterPro" id="IPR018228">
    <property type="entry name" value="DNase_TatD-rel_CS"/>
</dbReference>
<gene>
    <name evidence="4" type="ORF">GBO79_05190</name>
    <name evidence="5" type="ORF">ITQ97_07045</name>
</gene>
<evidence type="ECO:0000256" key="2">
    <source>
        <dbReference type="ARBA" id="ARBA00022801"/>
    </source>
</evidence>
<organism evidence="5 7">
    <name type="scientific">Pediococcus pentosaceus</name>
    <dbReference type="NCBI Taxonomy" id="1255"/>
    <lineage>
        <taxon>Bacteria</taxon>
        <taxon>Bacillati</taxon>
        <taxon>Bacillota</taxon>
        <taxon>Bacilli</taxon>
        <taxon>Lactobacillales</taxon>
        <taxon>Lactobacillaceae</taxon>
        <taxon>Pediococcus</taxon>
    </lineage>
</organism>
<evidence type="ECO:0000313" key="6">
    <source>
        <dbReference type="Proteomes" id="UP000472573"/>
    </source>
</evidence>
<dbReference type="Pfam" id="PF01026">
    <property type="entry name" value="TatD_DNase"/>
    <property type="match status" value="1"/>
</dbReference>
<keyword evidence="4" id="KW-0269">Exonuclease</keyword>
<dbReference type="FunFam" id="3.20.20.140:FF:000005">
    <property type="entry name" value="TatD family hydrolase"/>
    <property type="match status" value="1"/>
</dbReference>
<dbReference type="EMBL" id="WENB01000003">
    <property type="protein sequence ID" value="KAF0413351.1"/>
    <property type="molecule type" value="Genomic_DNA"/>
</dbReference>
<feature type="binding site" evidence="3">
    <location>
        <position position="129"/>
    </location>
    <ligand>
        <name>a divalent metal cation</name>
        <dbReference type="ChEBI" id="CHEBI:60240"/>
        <label>2</label>
    </ligand>
</feature>
<feature type="binding site" evidence="3">
    <location>
        <position position="7"/>
    </location>
    <ligand>
        <name>a divalent metal cation</name>
        <dbReference type="ChEBI" id="CHEBI:60240"/>
        <label>1</label>
    </ligand>
</feature>
<dbReference type="EMBL" id="JADOFV010000003">
    <property type="protein sequence ID" value="MBF7127563.1"/>
    <property type="molecule type" value="Genomic_DNA"/>
</dbReference>
<feature type="binding site" evidence="3">
    <location>
        <position position="204"/>
    </location>
    <ligand>
        <name>a divalent metal cation</name>
        <dbReference type="ChEBI" id="CHEBI:60240"/>
        <label>1</label>
    </ligand>
</feature>
<reference evidence="4 6" key="1">
    <citation type="submission" date="2019-10" db="EMBL/GenBank/DDBJ databases">
        <authorList>
            <person name="Irmler S."/>
            <person name="Berthoud H."/>
            <person name="Roetschi A."/>
            <person name="Arias E."/>
            <person name="Shani N."/>
            <person name="Wuethrich D."/>
            <person name="Bruggmann R."/>
        </authorList>
    </citation>
    <scope>NUCLEOTIDE SEQUENCE [LARGE SCALE GENOMIC DNA]</scope>
    <source>
        <strain evidence="4 6">FAM13073</strain>
    </source>
</reference>
<dbReference type="PROSITE" id="PS01090">
    <property type="entry name" value="TATD_2"/>
    <property type="match status" value="1"/>
</dbReference>
<dbReference type="InterPro" id="IPR015991">
    <property type="entry name" value="TatD/YcfH-like"/>
</dbReference>
<evidence type="ECO:0000313" key="5">
    <source>
        <dbReference type="EMBL" id="MBF7127563.1"/>
    </source>
</evidence>
<sequence length="260" mass="29640">MHIFDSHTHLNDDAFWGNEQKYIEHAQKLGVIATAQVGSNTVLNERAIQLAEKYPHTYAIVGWHPEDAKDFHEAERIKLLEQLQNPKVVALGEIGLDYHWDTSPQKVQRQVFEEQLQIAIEQNLPISIHNRDATEDTYAILKNAGVDKIKGVMHSFNGDVEWMEKFLDIGLNISFSGVASFKKTKIVHEAVRQVPLDRIMVETDAPYLAPEPLRGKQNEPAFSLYVLEALARHRDMAPDQLAEITFDNTCKLYGIKNEEN</sequence>
<dbReference type="Proteomes" id="UP000472573">
    <property type="component" value="Unassembled WGS sequence"/>
</dbReference>
<dbReference type="GO" id="GO:0004536">
    <property type="term" value="F:DNA nuclease activity"/>
    <property type="evidence" value="ECO:0007669"/>
    <property type="project" value="InterPro"/>
</dbReference>
<keyword evidence="1 3" id="KW-0479">Metal-binding</keyword>
<dbReference type="RefSeq" id="WP_002832681.1">
    <property type="nucleotide sequence ID" value="NZ_BJZY01000010.1"/>
</dbReference>
<dbReference type="SUPFAM" id="SSF51556">
    <property type="entry name" value="Metallo-dependent hydrolases"/>
    <property type="match status" value="1"/>
</dbReference>
<dbReference type="NCBIfam" id="TIGR00010">
    <property type="entry name" value="YchF/TatD family DNA exonuclease"/>
    <property type="match status" value="1"/>
</dbReference>
<name>A0A512K8I6_PEDPE</name>
<dbReference type="PANTHER" id="PTHR46124">
    <property type="entry name" value="D-AMINOACYL-TRNA DEACYLASE"/>
    <property type="match status" value="1"/>
</dbReference>
<comment type="caution">
    <text evidence="5">The sequence shown here is derived from an EMBL/GenBank/DDBJ whole genome shotgun (WGS) entry which is preliminary data.</text>
</comment>
<dbReference type="CDD" id="cd01310">
    <property type="entry name" value="TatD_DNAse"/>
    <property type="match status" value="1"/>
</dbReference>
<dbReference type="GO" id="GO:0004527">
    <property type="term" value="F:exonuclease activity"/>
    <property type="evidence" value="ECO:0007669"/>
    <property type="project" value="UniProtKB-KW"/>
</dbReference>
<reference evidence="5" key="4">
    <citation type="submission" date="2020-11" db="EMBL/GenBank/DDBJ databases">
        <title>Antibiotic susceptibility profiles of Pediococcus pentosaceus from various origins and their implications for the safety assessment of strains with food-technology applications.</title>
        <authorList>
            <person name="Shani N."/>
            <person name="Oberhaensli S."/>
            <person name="Arias E."/>
        </authorList>
    </citation>
    <scope>NUCLEOTIDE SEQUENCE</scope>
    <source>
        <strain evidence="5">FAM 19164</strain>
    </source>
</reference>
<dbReference type="PROSITE" id="PS01091">
    <property type="entry name" value="TATD_3"/>
    <property type="match status" value="1"/>
</dbReference>
<accession>A0A512K8I6</accession>
<evidence type="ECO:0000313" key="4">
    <source>
        <dbReference type="EMBL" id="KAF0413351.1"/>
    </source>
</evidence>
<protein>
    <submittedName>
        <fullName evidence="5">TatD family hydrolase</fullName>
    </submittedName>
    <submittedName>
        <fullName evidence="4">YchF/TatD family DNA exonuclease</fullName>
    </submittedName>
</protein>
<proteinExistence type="predicted"/>